<dbReference type="InterPro" id="IPR027806">
    <property type="entry name" value="HARBI1_dom"/>
</dbReference>
<dbReference type="Pfam" id="PF13359">
    <property type="entry name" value="DDE_Tnp_4"/>
    <property type="match status" value="1"/>
</dbReference>
<keyword evidence="7" id="KW-0539">Nucleus</keyword>
<reference evidence="9" key="1">
    <citation type="submission" date="2019-08" db="EMBL/GenBank/DDBJ databases">
        <title>Reference gene set and small RNA set construction with multiple tissues from Davidia involucrata Baill.</title>
        <authorList>
            <person name="Yang H."/>
            <person name="Zhou C."/>
            <person name="Li G."/>
            <person name="Wang J."/>
            <person name="Gao P."/>
            <person name="Wang M."/>
            <person name="Wang R."/>
            <person name="Zhao Y."/>
        </authorList>
    </citation>
    <scope>NUCLEOTIDE SEQUENCE</scope>
    <source>
        <tissue evidence="9">Mixed with DoveR01_LX</tissue>
    </source>
</reference>
<feature type="domain" description="DDE Tnp4" evidence="8">
    <location>
        <begin position="34"/>
        <end position="174"/>
    </location>
</feature>
<protein>
    <recommendedName>
        <fullName evidence="8">DDE Tnp4 domain-containing protein</fullName>
    </recommendedName>
</protein>
<name>A0A5B6Z4Z9_DAVIN</name>
<organism evidence="9">
    <name type="scientific">Davidia involucrata</name>
    <name type="common">Dove tree</name>
    <dbReference type="NCBI Taxonomy" id="16924"/>
    <lineage>
        <taxon>Eukaryota</taxon>
        <taxon>Viridiplantae</taxon>
        <taxon>Streptophyta</taxon>
        <taxon>Embryophyta</taxon>
        <taxon>Tracheophyta</taxon>
        <taxon>Spermatophyta</taxon>
        <taxon>Magnoliopsida</taxon>
        <taxon>eudicotyledons</taxon>
        <taxon>Gunneridae</taxon>
        <taxon>Pentapetalae</taxon>
        <taxon>asterids</taxon>
        <taxon>Cornales</taxon>
        <taxon>Nyssaceae</taxon>
        <taxon>Davidia</taxon>
    </lineage>
</organism>
<comment type="subcellular location">
    <subcellularLocation>
        <location evidence="2">Nucleus</location>
    </subcellularLocation>
</comment>
<evidence type="ECO:0000256" key="2">
    <source>
        <dbReference type="ARBA" id="ARBA00004123"/>
    </source>
</evidence>
<dbReference type="PANTHER" id="PTHR22930:SF221">
    <property type="entry name" value="NUCLEASE HARBI1"/>
    <property type="match status" value="1"/>
</dbReference>
<evidence type="ECO:0000313" key="9">
    <source>
        <dbReference type="EMBL" id="MPA39252.1"/>
    </source>
</evidence>
<comment type="cofactor">
    <cofactor evidence="1">
        <name>a divalent metal cation</name>
        <dbReference type="ChEBI" id="CHEBI:60240"/>
    </cofactor>
</comment>
<gene>
    <name evidence="9" type="ORF">Din_008693</name>
</gene>
<dbReference type="GO" id="GO:0016787">
    <property type="term" value="F:hydrolase activity"/>
    <property type="evidence" value="ECO:0007669"/>
    <property type="project" value="UniProtKB-KW"/>
</dbReference>
<dbReference type="InterPro" id="IPR045249">
    <property type="entry name" value="HARBI1-like"/>
</dbReference>
<dbReference type="GO" id="GO:0004518">
    <property type="term" value="F:nuclease activity"/>
    <property type="evidence" value="ECO:0007669"/>
    <property type="project" value="UniProtKB-KW"/>
</dbReference>
<evidence type="ECO:0000256" key="7">
    <source>
        <dbReference type="ARBA" id="ARBA00023242"/>
    </source>
</evidence>
<keyword evidence="4" id="KW-0540">Nuclease</keyword>
<evidence type="ECO:0000256" key="6">
    <source>
        <dbReference type="ARBA" id="ARBA00022801"/>
    </source>
</evidence>
<sequence length="177" mass="20526">MDNIKPQCGHAPFSEYLKSNPQKWPNFRNCIGAIDGTHVKANLQIDKKIPYIGIKGYPTQNIMTAYDWNMCFTFAWPGWEGSAHDSRIFNLAIQDPDIKFPKSVGEEFYLVDAGYPNTTGYLCPYKEERYHLPDFRRGSQPRNLQELFNHTHSSLHSVIERTFGVWKARWLILANMP</sequence>
<evidence type="ECO:0000259" key="8">
    <source>
        <dbReference type="Pfam" id="PF13359"/>
    </source>
</evidence>
<proteinExistence type="inferred from homology"/>
<evidence type="ECO:0000256" key="1">
    <source>
        <dbReference type="ARBA" id="ARBA00001968"/>
    </source>
</evidence>
<dbReference type="AlphaFoldDB" id="A0A5B6Z4Z9"/>
<dbReference type="EMBL" id="GHES01008693">
    <property type="protein sequence ID" value="MPA39252.1"/>
    <property type="molecule type" value="Transcribed_RNA"/>
</dbReference>
<keyword evidence="5" id="KW-0479">Metal-binding</keyword>
<dbReference type="PANTHER" id="PTHR22930">
    <property type="match status" value="1"/>
</dbReference>
<comment type="similarity">
    <text evidence="3">Belongs to the HARBI1 family.</text>
</comment>
<evidence type="ECO:0000256" key="5">
    <source>
        <dbReference type="ARBA" id="ARBA00022723"/>
    </source>
</evidence>
<evidence type="ECO:0000256" key="3">
    <source>
        <dbReference type="ARBA" id="ARBA00006958"/>
    </source>
</evidence>
<dbReference type="GO" id="GO:0005634">
    <property type="term" value="C:nucleus"/>
    <property type="evidence" value="ECO:0007669"/>
    <property type="project" value="UniProtKB-SubCell"/>
</dbReference>
<accession>A0A5B6Z4Z9</accession>
<dbReference type="GO" id="GO:0046872">
    <property type="term" value="F:metal ion binding"/>
    <property type="evidence" value="ECO:0007669"/>
    <property type="project" value="UniProtKB-KW"/>
</dbReference>
<keyword evidence="6" id="KW-0378">Hydrolase</keyword>
<evidence type="ECO:0000256" key="4">
    <source>
        <dbReference type="ARBA" id="ARBA00022722"/>
    </source>
</evidence>